<dbReference type="SMART" id="SM00248">
    <property type="entry name" value="ANK"/>
    <property type="match status" value="15"/>
</dbReference>
<feature type="repeat" description="ANK" evidence="1">
    <location>
        <begin position="35"/>
        <end position="67"/>
    </location>
</feature>
<keyword evidence="1" id="KW-0040">ANK repeat</keyword>
<dbReference type="PROSITE" id="PS50297">
    <property type="entry name" value="ANK_REP_REGION"/>
    <property type="match status" value="2"/>
</dbReference>
<evidence type="ECO:0000256" key="1">
    <source>
        <dbReference type="PROSITE-ProRule" id="PRU00023"/>
    </source>
</evidence>
<feature type="coiled-coil region" evidence="2">
    <location>
        <begin position="224"/>
        <end position="286"/>
    </location>
</feature>
<evidence type="ECO:0000313" key="4">
    <source>
        <dbReference type="Proteomes" id="UP000070089"/>
    </source>
</evidence>
<proteinExistence type="predicted"/>
<evidence type="ECO:0000313" key="3">
    <source>
        <dbReference type="EMBL" id="KWX12978.1"/>
    </source>
</evidence>
<feature type="repeat" description="ANK" evidence="1">
    <location>
        <begin position="648"/>
        <end position="673"/>
    </location>
</feature>
<dbReference type="InterPro" id="IPR002110">
    <property type="entry name" value="Ankyrin_rpt"/>
</dbReference>
<comment type="caution">
    <text evidence="3">The sequence shown here is derived from an EMBL/GenBank/DDBJ whole genome shotgun (WGS) entry which is preliminary data.</text>
</comment>
<dbReference type="Proteomes" id="UP000070089">
    <property type="component" value="Unassembled WGS sequence"/>
</dbReference>
<gene>
    <name evidence="3" type="ORF">QR46_3049</name>
</gene>
<dbReference type="Pfam" id="PF12796">
    <property type="entry name" value="Ank_2"/>
    <property type="match status" value="4"/>
</dbReference>
<dbReference type="AlphaFoldDB" id="A0A132NSK2"/>
<organism evidence="3 4">
    <name type="scientific">Giardia duodenalis assemblage B</name>
    <dbReference type="NCBI Taxonomy" id="1394984"/>
    <lineage>
        <taxon>Eukaryota</taxon>
        <taxon>Metamonada</taxon>
        <taxon>Diplomonadida</taxon>
        <taxon>Hexamitidae</taxon>
        <taxon>Giardiinae</taxon>
        <taxon>Giardia</taxon>
    </lineage>
</organism>
<protein>
    <submittedName>
        <fullName evidence="3">Protein 21.1</fullName>
    </submittedName>
</protein>
<feature type="repeat" description="ANK" evidence="1">
    <location>
        <begin position="586"/>
        <end position="614"/>
    </location>
</feature>
<dbReference type="PANTHER" id="PTHR24184">
    <property type="entry name" value="SI:CH211-189E2.2"/>
    <property type="match status" value="1"/>
</dbReference>
<dbReference type="PROSITE" id="PS50088">
    <property type="entry name" value="ANK_REPEAT"/>
    <property type="match status" value="4"/>
</dbReference>
<dbReference type="Pfam" id="PF13637">
    <property type="entry name" value="Ank_4"/>
    <property type="match status" value="1"/>
</dbReference>
<feature type="repeat" description="ANK" evidence="1">
    <location>
        <begin position="617"/>
        <end position="649"/>
    </location>
</feature>
<dbReference type="PANTHER" id="PTHR24184:SF11">
    <property type="entry name" value="ANKYRIN REPEAT AND SOCS BOX CONTAINING 3"/>
    <property type="match status" value="1"/>
</dbReference>
<keyword evidence="2" id="KW-0175">Coiled coil</keyword>
<name>A0A132NSK2_GIAIN</name>
<dbReference type="Pfam" id="PF00023">
    <property type="entry name" value="Ank"/>
    <property type="match status" value="1"/>
</dbReference>
<reference evidence="3 4" key="1">
    <citation type="journal article" date="2015" name="Mol. Biochem. Parasitol.">
        <title>Identification of polymorphic genes for use in assemblage B genotyping assays through comparative genomics of multiple assemblage B Giardia duodenalis isolates.</title>
        <authorList>
            <person name="Wielinga C."/>
            <person name="Thompson R.C."/>
            <person name="Monis P."/>
            <person name="Ryan U."/>
        </authorList>
    </citation>
    <scope>NUCLEOTIDE SEQUENCE [LARGE SCALE GENOMIC DNA]</scope>
    <source>
        <strain evidence="3 4">BAH15c1</strain>
    </source>
</reference>
<dbReference type="Gene3D" id="1.25.40.20">
    <property type="entry name" value="Ankyrin repeat-containing domain"/>
    <property type="match status" value="5"/>
</dbReference>
<accession>A0A132NSK2</accession>
<dbReference type="SUPFAM" id="SSF48403">
    <property type="entry name" value="Ankyrin repeat"/>
    <property type="match status" value="3"/>
</dbReference>
<dbReference type="VEuPathDB" id="GiardiaDB:QR46_3049"/>
<feature type="coiled-coil region" evidence="2">
    <location>
        <begin position="312"/>
        <end position="402"/>
    </location>
</feature>
<evidence type="ECO:0000256" key="2">
    <source>
        <dbReference type="SAM" id="Coils"/>
    </source>
</evidence>
<sequence>MPINSRKEWFDSIASRQYAEIRAALPRFRGTDDGDGETGLMLACRINDLEMIRLLAPEEAGVTNRDSKTALMMAALRDNPGACDILAPLEKGITLPDGRNALMLAAEAGCIESLTVLLNHFGFERDRNGYTSLDHAAASGKLDAVKLIATRSTALTVDDVSKALALATACNHERIVAFLSVIKNGLQSGVHYCLNCVAQLELLDELRSTNASLKIMIEKGDENVINQQNEIRKLNTVLKQLDTDVNTIKKRYDDLKKEHDQICREIQPLRDQLAFYEHENMELKTESLVLTQELTQTKIQRDQFTSQTGRSAPELEEELSRLKIYLARAEEDISAYKATLDEVVDAKTRLESNEKELLNIIDSNEAERLAMEKKLHRLEVEKNELMEDLSISRNEVNQLTERVTLIQTESAQRIEQILSSPPELDEFGTTPLMTAAAAGDLQLAKSFLSQARMSNNDGMTALMFAAEANSVPVVDLLLELEGGMINNFGETALMIAAECNNMEVTGYLVEREGGMKRPDGSTALEIALLRGHFSVAEVLTGIEGLNVEDANTENRRMTELMTAAKENNIVRVWSLRPLQSGLVDQEGCTALMFAAQKGHAEIVRILLEKEAGISTNWGSTALMWAAQNNHIDAVLLLLEIEARFQKTDGGTALMYAAQEGHAEIIRVLMEKEAGMQNKIGWTALMYASSRDHISCAELLLEAEGGMCSNDKDTHGAGFSALMAAARNGAINCARLLLKREGGMRQNDNGTALMWAAKSDHANIVELLAPKEATMTTNHRHSMGQGVTALMMAAADGKYTSVQILLAQEAHMTTGTGKTALDYAKTSEIWSLIRNYGQ</sequence>
<dbReference type="InterPro" id="IPR036770">
    <property type="entry name" value="Ankyrin_rpt-contain_sf"/>
</dbReference>
<dbReference type="EMBL" id="JXTI01000090">
    <property type="protein sequence ID" value="KWX12978.1"/>
    <property type="molecule type" value="Genomic_DNA"/>
</dbReference>
<dbReference type="OrthoDB" id="194358at2759"/>